<dbReference type="OrthoDB" id="9795613at2"/>
<dbReference type="InterPro" id="IPR029045">
    <property type="entry name" value="ClpP/crotonase-like_dom_sf"/>
</dbReference>
<dbReference type="CDD" id="cd06558">
    <property type="entry name" value="crotonase-like"/>
    <property type="match status" value="1"/>
</dbReference>
<sequence>MNYETLALATDDRGVLTVTLNAPARRNALSARMINELTALAEAEGASARAVVLQGAGEVFCAGGDLSWMQAQIRADREGRRVEARRLAGMLDALNTMPSPLIGRIQGGAYGGGIGMACICDVAVAADTTLFGFTETRLGIIPATISPYVLARMGEGRARQVFMSARVFDADEAVRLGIVARAVPLADLDAAVEAEVAPYLKIARGAAARAKALARSLGPRIDEAVIEASIDRLVEAWESPEAEEGIAAFLEKRPARWV</sequence>
<organism evidence="2 3">
    <name type="scientific">Limimaricola cinnabarinus LL-001</name>
    <dbReference type="NCBI Taxonomy" id="1337093"/>
    <lineage>
        <taxon>Bacteria</taxon>
        <taxon>Pseudomonadati</taxon>
        <taxon>Pseudomonadota</taxon>
        <taxon>Alphaproteobacteria</taxon>
        <taxon>Rhodobacterales</taxon>
        <taxon>Paracoccaceae</taxon>
        <taxon>Limimaricola</taxon>
    </lineage>
</organism>
<accession>U3AA22</accession>
<dbReference type="AlphaFoldDB" id="U3AA22"/>
<dbReference type="SUPFAM" id="SSF52096">
    <property type="entry name" value="ClpP/crotonase"/>
    <property type="match status" value="1"/>
</dbReference>
<dbReference type="Proteomes" id="UP000016566">
    <property type="component" value="Unassembled WGS sequence"/>
</dbReference>
<dbReference type="InterPro" id="IPR001753">
    <property type="entry name" value="Enoyl-CoA_hydra/iso"/>
</dbReference>
<dbReference type="Gene3D" id="3.90.226.10">
    <property type="entry name" value="2-enoyl-CoA Hydratase, Chain A, domain 1"/>
    <property type="match status" value="1"/>
</dbReference>
<dbReference type="RefSeq" id="WP_021692627.1">
    <property type="nucleotide sequence ID" value="NZ_BATB01000004.1"/>
</dbReference>
<dbReference type="InterPro" id="IPR051683">
    <property type="entry name" value="Enoyl-CoA_Hydratase/Isomerase"/>
</dbReference>
<evidence type="ECO:0000313" key="2">
    <source>
        <dbReference type="EMBL" id="GAD54519.1"/>
    </source>
</evidence>
<gene>
    <name evidence="2" type="ORF">MBELCI_0571</name>
</gene>
<dbReference type="eggNOG" id="COG1024">
    <property type="taxonomic scope" value="Bacteria"/>
</dbReference>
<dbReference type="PANTHER" id="PTHR42964:SF1">
    <property type="entry name" value="POLYKETIDE BIOSYNTHESIS ENOYL-COA HYDRATASE PKSH-RELATED"/>
    <property type="match status" value="1"/>
</dbReference>
<dbReference type="EMBL" id="BATB01000004">
    <property type="protein sequence ID" value="GAD54519.1"/>
    <property type="molecule type" value="Genomic_DNA"/>
</dbReference>
<comment type="caution">
    <text evidence="2">The sequence shown here is derived from an EMBL/GenBank/DDBJ whole genome shotgun (WGS) entry which is preliminary data.</text>
</comment>
<keyword evidence="3" id="KW-1185">Reference proteome</keyword>
<evidence type="ECO:0000313" key="3">
    <source>
        <dbReference type="Proteomes" id="UP000016566"/>
    </source>
</evidence>
<comment type="similarity">
    <text evidence="1">Belongs to the enoyl-CoA hydratase/isomerase family.</text>
</comment>
<reference evidence="2" key="1">
    <citation type="journal article" date="2013" name="Genome Announc.">
        <title>Draft Genome Sequence of Loktanella cinnabarina LL-001T, Isolated from Deep-Sea Floor Sediment.</title>
        <authorList>
            <person name="Nishi S."/>
            <person name="Tsubouchi T."/>
            <person name="Takaki Y."/>
            <person name="Koyanagi R."/>
            <person name="Satoh N."/>
            <person name="Maruyama T."/>
            <person name="Hatada Y."/>
        </authorList>
    </citation>
    <scope>NUCLEOTIDE SEQUENCE [LARGE SCALE GENOMIC DNA]</scope>
    <source>
        <strain evidence="2">LL-001</strain>
    </source>
</reference>
<dbReference type="GO" id="GO:0003824">
    <property type="term" value="F:catalytic activity"/>
    <property type="evidence" value="ECO:0007669"/>
    <property type="project" value="UniProtKB-ARBA"/>
</dbReference>
<dbReference type="Pfam" id="PF00378">
    <property type="entry name" value="ECH_1"/>
    <property type="match status" value="1"/>
</dbReference>
<dbReference type="PANTHER" id="PTHR42964">
    <property type="entry name" value="ENOYL-COA HYDRATASE"/>
    <property type="match status" value="1"/>
</dbReference>
<protein>
    <submittedName>
        <fullName evidence="2">Methylglutaconyl-CoA hydratase</fullName>
    </submittedName>
</protein>
<dbReference type="STRING" id="1337093.MBELCI_0571"/>
<proteinExistence type="inferred from homology"/>
<dbReference type="NCBIfam" id="NF005675">
    <property type="entry name" value="PRK07468.1"/>
    <property type="match status" value="1"/>
</dbReference>
<name>U3AA22_9RHOB</name>
<evidence type="ECO:0000256" key="1">
    <source>
        <dbReference type="ARBA" id="ARBA00005254"/>
    </source>
</evidence>